<name>A0AAE1EVR2_PETCI</name>
<dbReference type="Proteomes" id="UP001286313">
    <property type="component" value="Unassembled WGS sequence"/>
</dbReference>
<keyword evidence="1" id="KW-0732">Signal</keyword>
<evidence type="ECO:0000256" key="1">
    <source>
        <dbReference type="SAM" id="SignalP"/>
    </source>
</evidence>
<dbReference type="EMBL" id="JAWQEG010004232">
    <property type="protein sequence ID" value="KAK3862484.1"/>
    <property type="molecule type" value="Genomic_DNA"/>
</dbReference>
<organism evidence="2 3">
    <name type="scientific">Petrolisthes cinctipes</name>
    <name type="common">Flat porcelain crab</name>
    <dbReference type="NCBI Taxonomy" id="88211"/>
    <lineage>
        <taxon>Eukaryota</taxon>
        <taxon>Metazoa</taxon>
        <taxon>Ecdysozoa</taxon>
        <taxon>Arthropoda</taxon>
        <taxon>Crustacea</taxon>
        <taxon>Multicrustacea</taxon>
        <taxon>Malacostraca</taxon>
        <taxon>Eumalacostraca</taxon>
        <taxon>Eucarida</taxon>
        <taxon>Decapoda</taxon>
        <taxon>Pleocyemata</taxon>
        <taxon>Anomura</taxon>
        <taxon>Galatheoidea</taxon>
        <taxon>Porcellanidae</taxon>
        <taxon>Petrolisthes</taxon>
    </lineage>
</organism>
<feature type="chain" id="PRO_5041922520" evidence="1">
    <location>
        <begin position="31"/>
        <end position="153"/>
    </location>
</feature>
<evidence type="ECO:0000313" key="3">
    <source>
        <dbReference type="Proteomes" id="UP001286313"/>
    </source>
</evidence>
<reference evidence="2" key="1">
    <citation type="submission" date="2023-10" db="EMBL/GenBank/DDBJ databases">
        <title>Genome assemblies of two species of porcelain crab, Petrolisthes cinctipes and Petrolisthes manimaculis (Anomura: Porcellanidae).</title>
        <authorList>
            <person name="Angst P."/>
        </authorList>
    </citation>
    <scope>NUCLEOTIDE SEQUENCE</scope>
    <source>
        <strain evidence="2">PB745_01</strain>
        <tissue evidence="2">Gill</tissue>
    </source>
</reference>
<protein>
    <submittedName>
        <fullName evidence="2">Uncharacterized protein</fullName>
    </submittedName>
</protein>
<feature type="signal peptide" evidence="1">
    <location>
        <begin position="1"/>
        <end position="30"/>
    </location>
</feature>
<gene>
    <name evidence="2" type="ORF">Pcinc_031669</name>
</gene>
<evidence type="ECO:0000313" key="2">
    <source>
        <dbReference type="EMBL" id="KAK3862484.1"/>
    </source>
</evidence>
<keyword evidence="3" id="KW-1185">Reference proteome</keyword>
<proteinExistence type="predicted"/>
<sequence>MPHLSGPGSPHLLTCPASLLLPLLLLPLSSINTNTITSISSPHRASLCLLLVLALLAISTAQQDLINTQQYHQSHGGLPMERGCCPKFVTAANTANIIIIIIKPTPPPPRPSLHRLTTPAHLTLTLLHLVPTTAAAPLTSPQLTATATTDCLY</sequence>
<dbReference type="AlphaFoldDB" id="A0AAE1EVR2"/>
<accession>A0AAE1EVR2</accession>
<comment type="caution">
    <text evidence="2">The sequence shown here is derived from an EMBL/GenBank/DDBJ whole genome shotgun (WGS) entry which is preliminary data.</text>
</comment>